<dbReference type="eggNOG" id="COG4251">
    <property type="taxonomic scope" value="Bacteria"/>
</dbReference>
<dbReference type="KEGG" id="mtt:Ftrac_0031"/>
<feature type="domain" description="CheR-type methyltransferase" evidence="9">
    <location>
        <begin position="195"/>
        <end position="470"/>
    </location>
</feature>
<keyword evidence="10" id="KW-0808">Transferase</keyword>
<dbReference type="Pfam" id="PF03705">
    <property type="entry name" value="CheR_N"/>
    <property type="match status" value="1"/>
</dbReference>
<dbReference type="SMART" id="SM00387">
    <property type="entry name" value="HATPase_c"/>
    <property type="match status" value="1"/>
</dbReference>
<dbReference type="InterPro" id="IPR035909">
    <property type="entry name" value="CheB_C"/>
</dbReference>
<dbReference type="InterPro" id="IPR036097">
    <property type="entry name" value="HisK_dim/P_sf"/>
</dbReference>
<evidence type="ECO:0000256" key="4">
    <source>
        <dbReference type="SAM" id="Coils"/>
    </source>
</evidence>
<dbReference type="GO" id="GO:0005737">
    <property type="term" value="C:cytoplasm"/>
    <property type="evidence" value="ECO:0007669"/>
    <property type="project" value="InterPro"/>
</dbReference>
<evidence type="ECO:0000259" key="6">
    <source>
        <dbReference type="PROSITE" id="PS50112"/>
    </source>
</evidence>
<dbReference type="STRING" id="643867.Ftrac_0031"/>
<dbReference type="CDD" id="cd16434">
    <property type="entry name" value="CheB-CheR_fusion"/>
    <property type="match status" value="1"/>
</dbReference>
<evidence type="ECO:0000259" key="8">
    <source>
        <dbReference type="PROSITE" id="PS50122"/>
    </source>
</evidence>
<dbReference type="Gene3D" id="3.30.450.20">
    <property type="entry name" value="PAS domain"/>
    <property type="match status" value="3"/>
</dbReference>
<dbReference type="Pfam" id="PF01339">
    <property type="entry name" value="CheB_methylest"/>
    <property type="match status" value="1"/>
</dbReference>
<accession>E4TUS0</accession>
<evidence type="ECO:0000313" key="11">
    <source>
        <dbReference type="Proteomes" id="UP000008720"/>
    </source>
</evidence>
<dbReference type="SUPFAM" id="SSF55874">
    <property type="entry name" value="ATPase domain of HSP90 chaperone/DNA topoisomerase II/histidine kinase"/>
    <property type="match status" value="1"/>
</dbReference>
<dbReference type="InterPro" id="IPR003594">
    <property type="entry name" value="HATPase_dom"/>
</dbReference>
<dbReference type="CDD" id="cd00130">
    <property type="entry name" value="PAS"/>
    <property type="match status" value="2"/>
</dbReference>
<dbReference type="eggNOG" id="COG2201">
    <property type="taxonomic scope" value="Bacteria"/>
</dbReference>
<dbReference type="Pfam" id="PF00512">
    <property type="entry name" value="HisKA"/>
    <property type="match status" value="1"/>
</dbReference>
<dbReference type="PRINTS" id="PR00996">
    <property type="entry name" value="CHERMTFRASE"/>
</dbReference>
<evidence type="ECO:0000256" key="3">
    <source>
        <dbReference type="PROSITE-ProRule" id="PRU00050"/>
    </source>
</evidence>
<dbReference type="InterPro" id="IPR022641">
    <property type="entry name" value="CheR_N"/>
</dbReference>
<dbReference type="Pfam" id="PF02518">
    <property type="entry name" value="HATPase_c"/>
    <property type="match status" value="1"/>
</dbReference>
<dbReference type="Pfam" id="PF01739">
    <property type="entry name" value="CheR"/>
    <property type="match status" value="1"/>
</dbReference>
<evidence type="ECO:0000256" key="2">
    <source>
        <dbReference type="ARBA" id="ARBA00012438"/>
    </source>
</evidence>
<dbReference type="InterPro" id="IPR003661">
    <property type="entry name" value="HisK_dim/P_dom"/>
</dbReference>
<dbReference type="GO" id="GO:0008984">
    <property type="term" value="F:protein-glutamate methylesterase activity"/>
    <property type="evidence" value="ECO:0007669"/>
    <property type="project" value="InterPro"/>
</dbReference>
<dbReference type="SMART" id="SM00091">
    <property type="entry name" value="PAS"/>
    <property type="match status" value="3"/>
</dbReference>
<dbReference type="NCBIfam" id="TIGR00229">
    <property type="entry name" value="sensory_box"/>
    <property type="match status" value="2"/>
</dbReference>
<feature type="domain" description="CheB-type methylesterase" evidence="8">
    <location>
        <begin position="2"/>
        <end position="190"/>
    </location>
</feature>
<feature type="domain" description="PAS" evidence="6">
    <location>
        <begin position="851"/>
        <end position="894"/>
    </location>
</feature>
<keyword evidence="11" id="KW-1185">Reference proteome</keyword>
<feature type="active site" evidence="3">
    <location>
        <position position="14"/>
    </location>
</feature>
<feature type="domain" description="PAS" evidence="6">
    <location>
        <begin position="974"/>
        <end position="1019"/>
    </location>
</feature>
<gene>
    <name evidence="10" type="ordered locus">Ftrac_0031</name>
</gene>
<dbReference type="OrthoDB" id="9816309at2"/>
<dbReference type="eggNOG" id="COG1352">
    <property type="taxonomic scope" value="Bacteria"/>
</dbReference>
<dbReference type="PROSITE" id="PS50113">
    <property type="entry name" value="PAC"/>
    <property type="match status" value="1"/>
</dbReference>
<dbReference type="InterPro" id="IPR000780">
    <property type="entry name" value="CheR_MeTrfase"/>
</dbReference>
<dbReference type="SUPFAM" id="SSF47384">
    <property type="entry name" value="Homodimeric domain of signal transducing histidine kinase"/>
    <property type="match status" value="1"/>
</dbReference>
<dbReference type="SUPFAM" id="SSF47757">
    <property type="entry name" value="Chemotaxis receptor methyltransferase CheR, N-terminal domain"/>
    <property type="match status" value="1"/>
</dbReference>
<dbReference type="EC" id="2.7.13.3" evidence="2"/>
<dbReference type="Gene3D" id="3.40.50.180">
    <property type="entry name" value="Methylesterase CheB, C-terminal domain"/>
    <property type="match status" value="1"/>
</dbReference>
<feature type="coiled-coil region" evidence="4">
    <location>
        <begin position="1084"/>
        <end position="1111"/>
    </location>
</feature>
<dbReference type="Proteomes" id="UP000008720">
    <property type="component" value="Chromosome"/>
</dbReference>
<dbReference type="InterPro" id="IPR001610">
    <property type="entry name" value="PAC"/>
</dbReference>
<keyword evidence="3" id="KW-0378">Hydrolase</keyword>
<evidence type="ECO:0000259" key="7">
    <source>
        <dbReference type="PROSITE" id="PS50113"/>
    </source>
</evidence>
<sequence length="1340" mass="153066">MVTNRTPIIGIGASAGGLEPLEVFFNYANHIAGYAYVVIQHLAPNHKSLMDELLARHTNLPIKVIEDGMAIDPNTIYLNPPKKFVTLSGNKLKLSDKEDKKLSFPITTFFQSLAEHNQELSAAIVLSGTGSDGSEGIKFIKEKGGIVLVQDPESSKFDGMPKNAIHTGSVDKVCAVEDLPKELDIFFNSNKKLTLLDFQTDENSKQIKNILKEVENQTQIDFSGYKFSTMYRRTVRRMGIQGFSNLDKYLDYLKKNKSEGALLAKELLIGVTRFFRDSDTFDAIRDRLIPELIRQASETKNIRVWVPACSSGEEAYSIAILIKDYLRKNNLQYDVKIFATDLDVEAIKAASNPFFPENIANEIEPNILGAYFIHQKEGYKIANEIRDMIVFTVHNIIQDPPFSKIDLVSCRNFLIYLNPNIQKQLFSLFQFTLKSNGFLVLGSSESVGEKDTAFQEFDKKHKIFQNKKNQKVLKPMDQGANKKPIRMKMTPSTDQNQISSANSKFSISPKKMLENIRDFLIQEYVPDAVIFNQNFDLVHTTGRTNQWLKLPLGVVSINILRMLPENLSLTFEVAANKIIQEDKEVSLKNAELTPEMEKIYDTKFLNIYFKKIESDDGSVLIIALFEGNKSIQKKGKTSPINLDLASKEKIELLERELKVNKENLQTTIEELESSNEELQASNEELQSSNEELESVNEELHTVNAEFQEKVEELTASNNDLNNLIYSTNIAILFLDEELNIRKFTPALKDILNLMPHDEGRHISHFRSRFQIENFTDKIEGVHRDLQPFETTIQDPNDRKFMMRVSPFRTNKNEIKGVVISFVEITSYSQANNSIQLNENALNQINQDFETQIELFKLIINQSSEMISLLDLNGKIEYISPASKEILGVTPEDLLTINPNKFIKDKDHRNLWKSTFNKIKKGENTATIQIELKTGKKESKWLETRFAAVNNEGGELFKILAISKDVSRRIYFEEEIQKLSLIAKQTKYAVIITDLEGKINYVNESFLKLTGYKESYVLGRKPGDFLQGKETDPKTVKIMSDAIKERKGFEVDIINYTDKGHKYWTNIQCELLHDRFRKPIGFFSIQAEISREKEFENQIESLNQILRSRNNKLTDLNKSLEEFAYVASHDLKEPARNIKSILELILKKSKGELNEKLENYMRMAAGAGDKMNQMINSLLEYSRSGVLNEELKTINLNDMTEEVKFSLQKLIKENNAIISVNDNIGDFKAYPILFGRLLQNLIQNAIKYRSEKKPEITLKASEDEFSYIFSVADNGIGISQRDFDRVFKIFQKVHQEDNESHGIGLAVCKKIVETHLGEITVESQEGYGTTIHFSISKKLDS</sequence>
<dbReference type="SUPFAM" id="SSF52738">
    <property type="entry name" value="Methylesterase CheB, C-terminal domain"/>
    <property type="match status" value="1"/>
</dbReference>
<dbReference type="GO" id="GO:0008757">
    <property type="term" value="F:S-adenosylmethionine-dependent methyltransferase activity"/>
    <property type="evidence" value="ECO:0007669"/>
    <property type="project" value="InterPro"/>
</dbReference>
<comment type="catalytic activity">
    <reaction evidence="1">
        <text>ATP + protein L-histidine = ADP + protein N-phospho-L-histidine.</text>
        <dbReference type="EC" id="2.7.13.3"/>
    </reaction>
</comment>
<reference evidence="10 11" key="1">
    <citation type="journal article" date="2011" name="Stand. Genomic Sci.">
        <title>Complete genome sequence of Marivirga tractuosa type strain (H-43).</title>
        <authorList>
            <person name="Pagani I."/>
            <person name="Chertkov O."/>
            <person name="Lapidus A."/>
            <person name="Lucas S."/>
            <person name="Del Rio T.G."/>
            <person name="Tice H."/>
            <person name="Copeland A."/>
            <person name="Cheng J.F."/>
            <person name="Nolan M."/>
            <person name="Saunders E."/>
            <person name="Pitluck S."/>
            <person name="Held B."/>
            <person name="Goodwin L."/>
            <person name="Liolios K."/>
            <person name="Ovchinikova G."/>
            <person name="Ivanova N."/>
            <person name="Mavromatis K."/>
            <person name="Pati A."/>
            <person name="Chen A."/>
            <person name="Palaniappan K."/>
            <person name="Land M."/>
            <person name="Hauser L."/>
            <person name="Jeffries C.D."/>
            <person name="Detter J.C."/>
            <person name="Han C."/>
            <person name="Tapia R."/>
            <person name="Ngatchou-Djao O.D."/>
            <person name="Rohde M."/>
            <person name="Goker M."/>
            <person name="Spring S."/>
            <person name="Sikorski J."/>
            <person name="Woyke T."/>
            <person name="Bristow J."/>
            <person name="Eisen J.A."/>
            <person name="Markowitz V."/>
            <person name="Hugenholtz P."/>
            <person name="Klenk H.P."/>
            <person name="Kyrpides N.C."/>
        </authorList>
    </citation>
    <scope>NUCLEOTIDE SEQUENCE [LARGE SCALE GENOMIC DNA]</scope>
    <source>
        <strain evidence="11">ATCC 23168 / DSM 4126 / NBRC 15989 / NCIMB 1408 / VKM B-1430 / H-43</strain>
    </source>
</reference>
<dbReference type="Pfam" id="PF13426">
    <property type="entry name" value="PAS_9"/>
    <property type="match status" value="2"/>
</dbReference>
<keyword evidence="3" id="KW-0145">Chemotaxis</keyword>
<feature type="coiled-coil region" evidence="4">
    <location>
        <begin position="647"/>
        <end position="723"/>
    </location>
</feature>
<name>E4TUS0_MARTH</name>
<dbReference type="HOGENOM" id="CLU_000892_0_1_10"/>
<protein>
    <recommendedName>
        <fullName evidence="2">histidine kinase</fullName>
        <ecNumber evidence="2">2.7.13.3</ecNumber>
    </recommendedName>
</protein>
<dbReference type="InterPro" id="IPR035965">
    <property type="entry name" value="PAS-like_dom_sf"/>
</dbReference>
<dbReference type="InterPro" id="IPR029063">
    <property type="entry name" value="SAM-dependent_MTases_sf"/>
</dbReference>
<dbReference type="SMART" id="SM00086">
    <property type="entry name" value="PAC"/>
    <property type="match status" value="2"/>
</dbReference>
<keyword evidence="4" id="KW-0175">Coiled coil</keyword>
<dbReference type="GO" id="GO:0006935">
    <property type="term" value="P:chemotaxis"/>
    <property type="evidence" value="ECO:0007669"/>
    <property type="project" value="UniProtKB-UniRule"/>
</dbReference>
<dbReference type="GO" id="GO:0000155">
    <property type="term" value="F:phosphorelay sensor kinase activity"/>
    <property type="evidence" value="ECO:0007669"/>
    <property type="project" value="InterPro"/>
</dbReference>
<dbReference type="CDD" id="cd00082">
    <property type="entry name" value="HisKA"/>
    <property type="match status" value="1"/>
</dbReference>
<dbReference type="InterPro" id="IPR000673">
    <property type="entry name" value="Sig_transdc_resp-reg_Me-estase"/>
</dbReference>
<dbReference type="InterPro" id="IPR050903">
    <property type="entry name" value="Bact_Chemotaxis_MeTrfase"/>
</dbReference>
<dbReference type="Gene3D" id="3.30.565.10">
    <property type="entry name" value="Histidine kinase-like ATPase, C-terminal domain"/>
    <property type="match status" value="1"/>
</dbReference>
<dbReference type="SMART" id="SM00138">
    <property type="entry name" value="MeTrc"/>
    <property type="match status" value="1"/>
</dbReference>
<evidence type="ECO:0000256" key="1">
    <source>
        <dbReference type="ARBA" id="ARBA00000085"/>
    </source>
</evidence>
<dbReference type="InterPro" id="IPR036890">
    <property type="entry name" value="HATPase_C_sf"/>
</dbReference>
<dbReference type="PROSITE" id="PS50112">
    <property type="entry name" value="PAS"/>
    <property type="match status" value="2"/>
</dbReference>
<dbReference type="InterPro" id="IPR000700">
    <property type="entry name" value="PAS-assoc_C"/>
</dbReference>
<dbReference type="SUPFAM" id="SSF53335">
    <property type="entry name" value="S-adenosyl-L-methionine-dependent methyltransferases"/>
    <property type="match status" value="1"/>
</dbReference>
<dbReference type="PANTHER" id="PTHR24422">
    <property type="entry name" value="CHEMOTAXIS PROTEIN METHYLTRANSFERASE"/>
    <property type="match status" value="1"/>
</dbReference>
<dbReference type="InterPro" id="IPR022642">
    <property type="entry name" value="CheR_C"/>
</dbReference>
<evidence type="ECO:0000259" key="5">
    <source>
        <dbReference type="PROSITE" id="PS50109"/>
    </source>
</evidence>
<dbReference type="GO" id="GO:0000156">
    <property type="term" value="F:phosphorelay response regulator activity"/>
    <property type="evidence" value="ECO:0007669"/>
    <property type="project" value="InterPro"/>
</dbReference>
<feature type="active site" evidence="3">
    <location>
        <position position="41"/>
    </location>
</feature>
<evidence type="ECO:0000313" key="10">
    <source>
        <dbReference type="EMBL" id="ADR20048.1"/>
    </source>
</evidence>
<dbReference type="PROSITE" id="PS50123">
    <property type="entry name" value="CHER"/>
    <property type="match status" value="1"/>
</dbReference>
<organism evidence="10 11">
    <name type="scientific">Marivirga tractuosa (strain ATCC 23168 / DSM 4126 / NBRC 15989 / NCIMB 1408 / VKM B-1430 / H-43)</name>
    <name type="common">Microscilla tractuosa</name>
    <name type="synonym">Flexibacter tractuosus</name>
    <dbReference type="NCBI Taxonomy" id="643867"/>
    <lineage>
        <taxon>Bacteria</taxon>
        <taxon>Pseudomonadati</taxon>
        <taxon>Bacteroidota</taxon>
        <taxon>Cytophagia</taxon>
        <taxon>Cytophagales</taxon>
        <taxon>Marivirgaceae</taxon>
        <taxon>Marivirga</taxon>
    </lineage>
</organism>
<proteinExistence type="predicted"/>
<keyword evidence="10" id="KW-0418">Kinase</keyword>
<evidence type="ECO:0000259" key="9">
    <source>
        <dbReference type="PROSITE" id="PS50123"/>
    </source>
</evidence>
<dbReference type="Pfam" id="PF13596">
    <property type="entry name" value="PAS_10"/>
    <property type="match status" value="1"/>
</dbReference>
<dbReference type="RefSeq" id="WP_013452199.1">
    <property type="nucleotide sequence ID" value="NC_014759.1"/>
</dbReference>
<dbReference type="Gene3D" id="3.40.50.150">
    <property type="entry name" value="Vaccinia Virus protein VP39"/>
    <property type="match status" value="1"/>
</dbReference>
<dbReference type="SMART" id="SM00388">
    <property type="entry name" value="HisKA"/>
    <property type="match status" value="1"/>
</dbReference>
<feature type="domain" description="Histidine kinase" evidence="5">
    <location>
        <begin position="1125"/>
        <end position="1338"/>
    </location>
</feature>
<dbReference type="InterPro" id="IPR000014">
    <property type="entry name" value="PAS"/>
</dbReference>
<feature type="domain" description="PAC" evidence="7">
    <location>
        <begin position="925"/>
        <end position="977"/>
    </location>
</feature>
<dbReference type="Gene3D" id="1.10.287.130">
    <property type="match status" value="1"/>
</dbReference>
<dbReference type="EMBL" id="CP002349">
    <property type="protein sequence ID" value="ADR20048.1"/>
    <property type="molecule type" value="Genomic_DNA"/>
</dbReference>
<dbReference type="PROSITE" id="PS50109">
    <property type="entry name" value="HIS_KIN"/>
    <property type="match status" value="1"/>
</dbReference>
<dbReference type="SUPFAM" id="SSF55785">
    <property type="entry name" value="PYP-like sensor domain (PAS domain)"/>
    <property type="match status" value="3"/>
</dbReference>
<dbReference type="PROSITE" id="PS50122">
    <property type="entry name" value="CHEB"/>
    <property type="match status" value="1"/>
</dbReference>
<dbReference type="InterPro" id="IPR005467">
    <property type="entry name" value="His_kinase_dom"/>
</dbReference>
<dbReference type="PANTHER" id="PTHR24422:SF10">
    <property type="entry name" value="CHEMOTAXIS PROTEIN METHYLTRANSFERASE 2"/>
    <property type="match status" value="1"/>
</dbReference>
<feature type="active site" evidence="3">
    <location>
        <position position="132"/>
    </location>
</feature>